<reference evidence="2" key="1">
    <citation type="journal article" date="2015" name="Nature">
        <title>Complex archaea that bridge the gap between prokaryotes and eukaryotes.</title>
        <authorList>
            <person name="Spang A."/>
            <person name="Saw J.H."/>
            <person name="Jorgensen S.L."/>
            <person name="Zaremba-Niedzwiedzka K."/>
            <person name="Martijn J."/>
            <person name="Lind A.E."/>
            <person name="van Eijk R."/>
            <person name="Schleper C."/>
            <person name="Guy L."/>
            <person name="Ettema T.J."/>
        </authorList>
    </citation>
    <scope>NUCLEOTIDE SEQUENCE</scope>
</reference>
<dbReference type="EMBL" id="LAZR01005812">
    <property type="protein sequence ID" value="KKM96948.1"/>
    <property type="molecule type" value="Genomic_DNA"/>
</dbReference>
<feature type="compositionally biased region" description="Basic and acidic residues" evidence="1">
    <location>
        <begin position="1"/>
        <end position="36"/>
    </location>
</feature>
<proteinExistence type="predicted"/>
<protein>
    <submittedName>
        <fullName evidence="2">Uncharacterized protein</fullName>
    </submittedName>
</protein>
<accession>A0A0F9LU79</accession>
<evidence type="ECO:0000256" key="1">
    <source>
        <dbReference type="SAM" id="MobiDB-lite"/>
    </source>
</evidence>
<feature type="compositionally biased region" description="Basic and acidic residues" evidence="1">
    <location>
        <begin position="47"/>
        <end position="73"/>
    </location>
</feature>
<gene>
    <name evidence="2" type="ORF">LCGC14_1172940</name>
</gene>
<sequence length="73" mass="8148">MFKAVDKKGFDRGVRSRDGTATEREKANEREGKGPGEAKGSGGGHKPYADLTRKERQKLAEENRVDQYTEQHG</sequence>
<dbReference type="AlphaFoldDB" id="A0A0F9LU79"/>
<organism evidence="2">
    <name type="scientific">marine sediment metagenome</name>
    <dbReference type="NCBI Taxonomy" id="412755"/>
    <lineage>
        <taxon>unclassified sequences</taxon>
        <taxon>metagenomes</taxon>
        <taxon>ecological metagenomes</taxon>
    </lineage>
</organism>
<comment type="caution">
    <text evidence="2">The sequence shown here is derived from an EMBL/GenBank/DDBJ whole genome shotgun (WGS) entry which is preliminary data.</text>
</comment>
<evidence type="ECO:0000313" key="2">
    <source>
        <dbReference type="EMBL" id="KKM96948.1"/>
    </source>
</evidence>
<feature type="region of interest" description="Disordered" evidence="1">
    <location>
        <begin position="1"/>
        <end position="73"/>
    </location>
</feature>
<name>A0A0F9LU79_9ZZZZ</name>